<reference evidence="2" key="1">
    <citation type="submission" date="2009-01" db="EMBL/GenBank/DDBJ databases">
        <title>Complete sequence of plasmid 5 of Methylobacterium nodulans ORS 2060.</title>
        <authorList>
            <consortium name="US DOE Joint Genome Institute"/>
            <person name="Lucas S."/>
            <person name="Copeland A."/>
            <person name="Lapidus A."/>
            <person name="Glavina del Rio T."/>
            <person name="Dalin E."/>
            <person name="Tice H."/>
            <person name="Bruce D."/>
            <person name="Goodwin L."/>
            <person name="Pitluck S."/>
            <person name="Sims D."/>
            <person name="Brettin T."/>
            <person name="Detter J.C."/>
            <person name="Han C."/>
            <person name="Larimer F."/>
            <person name="Land M."/>
            <person name="Hauser L."/>
            <person name="Kyrpides N."/>
            <person name="Ivanova N."/>
            <person name="Marx C.J."/>
            <person name="Richardson P."/>
        </authorList>
    </citation>
    <scope>NUCLEOTIDE SEQUENCE [LARGE SCALE GENOMIC DNA]</scope>
    <source>
        <strain evidence="2">LMG 21967 / CNCM I-2342 / ORS 2060</strain>
        <plasmid evidence="2">Plasmid pMNOD05</plasmid>
    </source>
</reference>
<geneLocation type="plasmid" evidence="1 2">
    <name>pMNOD05</name>
</geneLocation>
<evidence type="ECO:0008006" key="3">
    <source>
        <dbReference type="Google" id="ProtNLM"/>
    </source>
</evidence>
<name>B8IY46_METNO</name>
<dbReference type="KEGG" id="mno:Mnod_7743"/>
<evidence type="ECO:0000313" key="1">
    <source>
        <dbReference type="EMBL" id="ACL63336.1"/>
    </source>
</evidence>
<gene>
    <name evidence="1" type="ordered locus">Mnod_7743</name>
</gene>
<organism evidence="1 2">
    <name type="scientific">Methylobacterium nodulans (strain LMG 21967 / CNCM I-2342 / ORS 2060)</name>
    <dbReference type="NCBI Taxonomy" id="460265"/>
    <lineage>
        <taxon>Bacteria</taxon>
        <taxon>Pseudomonadati</taxon>
        <taxon>Pseudomonadota</taxon>
        <taxon>Alphaproteobacteria</taxon>
        <taxon>Hyphomicrobiales</taxon>
        <taxon>Methylobacteriaceae</taxon>
        <taxon>Methylobacterium</taxon>
    </lineage>
</organism>
<keyword evidence="1" id="KW-0614">Plasmid</keyword>
<keyword evidence="2" id="KW-1185">Reference proteome</keyword>
<dbReference type="Proteomes" id="UP000008207">
    <property type="component" value="Plasmid pMNOD05"/>
</dbReference>
<dbReference type="AlphaFoldDB" id="B8IY46"/>
<sequence>MSTPPTDDEMRKIASLISHERLATFVAIAGTDRDAIELHRLAMALNGSLSPVLGVIEVALRNATCERLRATFGVPDWLTNPPPPFAWHGEERNAIRRATGQAQRAVYTKKSSADKKALDAIAFPGGVPAGLSHEARSKARQRAIQPTFGQVIAQLTLYFWKRLLSADYDATLWQRSLKRMFPDKSLSRGVVAAQLEVLYQARNRIAHHEPIYGARLAKILQAIEFVAQRFESNHPDPNGILAQMLASYMPGLQHDAQVLEALIARFRVPLT</sequence>
<dbReference type="EMBL" id="CP001354">
    <property type="protein sequence ID" value="ACL63336.1"/>
    <property type="molecule type" value="Genomic_DNA"/>
</dbReference>
<proteinExistence type="predicted"/>
<protein>
    <recommendedName>
        <fullName evidence="3">Abi-like protein</fullName>
    </recommendedName>
</protein>
<accession>B8IY46</accession>
<evidence type="ECO:0000313" key="2">
    <source>
        <dbReference type="Proteomes" id="UP000008207"/>
    </source>
</evidence>
<dbReference type="HOGENOM" id="CLU_1026045_0_0_5"/>